<evidence type="ECO:0000313" key="3">
    <source>
        <dbReference type="Proteomes" id="UP000326837"/>
    </source>
</evidence>
<feature type="chain" id="PRO_5025064093" description="PEP-CTERM protein-sorting domain-containing protein" evidence="1">
    <location>
        <begin position="23"/>
        <end position="389"/>
    </location>
</feature>
<reference evidence="3" key="1">
    <citation type="submission" date="2019-10" db="EMBL/GenBank/DDBJ databases">
        <title>Lacipirellula parvula gen. nov., sp. nov., representing a lineage of planctomycetes widespread in freshwater anoxic habitats, and description of the family Lacipirellulaceae.</title>
        <authorList>
            <person name="Dedysh S.N."/>
            <person name="Kulichevskaya I.S."/>
            <person name="Beletsky A.V."/>
            <person name="Rakitin A.L."/>
            <person name="Mardanov A.V."/>
            <person name="Ivanova A.A."/>
            <person name="Saltykova V.X."/>
            <person name="Rijpstra W.I.C."/>
            <person name="Sinninghe Damste J.S."/>
            <person name="Ravin N.V."/>
        </authorList>
    </citation>
    <scope>NUCLEOTIDE SEQUENCE [LARGE SCALE GENOMIC DNA]</scope>
    <source>
        <strain evidence="3">PX69</strain>
    </source>
</reference>
<protein>
    <recommendedName>
        <fullName evidence="4">PEP-CTERM protein-sorting domain-containing protein</fullName>
    </recommendedName>
</protein>
<gene>
    <name evidence="2" type="ORF">PLANPX_2843</name>
</gene>
<accession>A0A5K7XED3</accession>
<proteinExistence type="predicted"/>
<dbReference type="Proteomes" id="UP000326837">
    <property type="component" value="Chromosome"/>
</dbReference>
<feature type="signal peptide" evidence="1">
    <location>
        <begin position="1"/>
        <end position="22"/>
    </location>
</feature>
<name>A0A5K7XED3_9BACT</name>
<dbReference type="KEGG" id="lpav:PLANPX_2843"/>
<keyword evidence="3" id="KW-1185">Reference proteome</keyword>
<sequence length="389" mass="40372">MKSTLVEALLVLLISACGRLNAATYQVSLLNQSPQQAAAGGLYGDATVGGLGNPGNAAALWPTPSSPPVSLHPAGFAASSASKIHGNSQVGQGTIAGGETHALLWHSTPESVIDLHPEGYRQSTATDVSESTQVGAGIATGGSAYHALLWSGTSASVVDLHAPSYSQTYAWAADETGQTGWGLVGSPSTYHALVWHGTAESVVDLHPDSYRLTTAYGGGGTSQVGYGMTKSEPVQAHALLWHGSASSVVNLHPPGFTYTSAQAAAGEWQVGNGALANSNVTRALAWKGSADSVIDLHSILEQQTGLTFYSSVSTDVDECGNVVGIGEVRGQGRFAIRWSLVPEPTSFVIATLGLLIAYALTQRRASGYVLLEQKERPARFARFAGRVNC</sequence>
<dbReference type="AlphaFoldDB" id="A0A5K7XED3"/>
<evidence type="ECO:0000256" key="1">
    <source>
        <dbReference type="SAM" id="SignalP"/>
    </source>
</evidence>
<organism evidence="2 3">
    <name type="scientific">Lacipirellula parvula</name>
    <dbReference type="NCBI Taxonomy" id="2650471"/>
    <lineage>
        <taxon>Bacteria</taxon>
        <taxon>Pseudomonadati</taxon>
        <taxon>Planctomycetota</taxon>
        <taxon>Planctomycetia</taxon>
        <taxon>Pirellulales</taxon>
        <taxon>Lacipirellulaceae</taxon>
        <taxon>Lacipirellula</taxon>
    </lineage>
</organism>
<dbReference type="EMBL" id="AP021861">
    <property type="protein sequence ID" value="BBO33231.1"/>
    <property type="molecule type" value="Genomic_DNA"/>
</dbReference>
<evidence type="ECO:0008006" key="4">
    <source>
        <dbReference type="Google" id="ProtNLM"/>
    </source>
</evidence>
<keyword evidence="1" id="KW-0732">Signal</keyword>
<evidence type="ECO:0000313" key="2">
    <source>
        <dbReference type="EMBL" id="BBO33231.1"/>
    </source>
</evidence>